<reference evidence="2 3" key="1">
    <citation type="submission" date="2023-10" db="EMBL/GenBank/DDBJ databases">
        <title>Host Genetic Regulation of Human Gut Microbial Structural Variation.</title>
        <authorList>
            <person name="Harmsen H.J.M."/>
        </authorList>
    </citation>
    <scope>NUCLEOTIDE SEQUENCE [LARGE SCALE GENOMIC DNA]</scope>
    <source>
        <strain evidence="2 3">HTF-F</strain>
    </source>
</reference>
<proteinExistence type="predicted"/>
<dbReference type="Proteomes" id="UP001263246">
    <property type="component" value="Unassembled WGS sequence"/>
</dbReference>
<gene>
    <name evidence="2" type="ORF">RX402_01720</name>
</gene>
<comment type="caution">
    <text evidence="2">The sequence shown here is derived from an EMBL/GenBank/DDBJ whole genome shotgun (WGS) entry which is preliminary data.</text>
</comment>
<evidence type="ECO:0000313" key="2">
    <source>
        <dbReference type="EMBL" id="MDU8687476.1"/>
    </source>
</evidence>
<dbReference type="RefSeq" id="WP_249238405.1">
    <property type="nucleotide sequence ID" value="NZ_CP094473.1"/>
</dbReference>
<organism evidence="2 3">
    <name type="scientific">Faecalibacterium wellingii</name>
    <dbReference type="NCBI Taxonomy" id="2929491"/>
    <lineage>
        <taxon>Bacteria</taxon>
        <taxon>Bacillati</taxon>
        <taxon>Bacillota</taxon>
        <taxon>Clostridia</taxon>
        <taxon>Eubacteriales</taxon>
        <taxon>Oscillospiraceae</taxon>
        <taxon>Faecalibacterium</taxon>
    </lineage>
</organism>
<keyword evidence="3" id="KW-1185">Reference proteome</keyword>
<accession>A0ABU3TVZ8</accession>
<evidence type="ECO:0000259" key="1">
    <source>
        <dbReference type="Pfam" id="PF06114"/>
    </source>
</evidence>
<sequence length="184" mass="21055">MDSILIYQAANDLVQNTGTRNIKRIARSCSLDISETPRFKDVLGFLSLHFDKPLILINSHLDSQTKQMVCGYALGHYLEHQILMDLHTLNKSLAITDKEICLYEPNAFASHLMLDSEEVYQMTKRKMNAAQIATAKRIHINLVLVKLLELHHLGYDLRHYHAQHHAFIKNLNLPAHFQFDVAAG</sequence>
<dbReference type="InterPro" id="IPR010359">
    <property type="entry name" value="IrrE_HExxH"/>
</dbReference>
<protein>
    <submittedName>
        <fullName evidence="2">ImmA/IrrE family metallo-endopeptidase</fullName>
    </submittedName>
</protein>
<name>A0ABU3TVZ8_9FIRM</name>
<dbReference type="Pfam" id="PF06114">
    <property type="entry name" value="Peptidase_M78"/>
    <property type="match status" value="1"/>
</dbReference>
<dbReference type="Gene3D" id="1.10.10.2910">
    <property type="match status" value="1"/>
</dbReference>
<evidence type="ECO:0000313" key="3">
    <source>
        <dbReference type="Proteomes" id="UP001263246"/>
    </source>
</evidence>
<feature type="domain" description="IrrE N-terminal-like" evidence="1">
    <location>
        <begin position="49"/>
        <end position="134"/>
    </location>
</feature>
<dbReference type="EMBL" id="JAWHPR010000001">
    <property type="protein sequence ID" value="MDU8687476.1"/>
    <property type="molecule type" value="Genomic_DNA"/>
</dbReference>